<evidence type="ECO:0000256" key="1">
    <source>
        <dbReference type="SAM" id="MobiDB-lite"/>
    </source>
</evidence>
<evidence type="ECO:0000313" key="3">
    <source>
        <dbReference type="Proteomes" id="UP000764110"/>
    </source>
</evidence>
<proteinExistence type="predicted"/>
<accession>A0A9P8M955</accession>
<evidence type="ECO:0000313" key="2">
    <source>
        <dbReference type="EMBL" id="KAH0594355.1"/>
    </source>
</evidence>
<sequence length="113" mass="12026">MLVPCLGPWHRASPQNGPGAASGVGARDVWCVLAADRLVDAHSWRWVPVTELVRLAVALIDGRHMVRLGQWPSLMSGTLDTAAWAAWLLGTFEGGRSKGSYSGVTPPGRRPGA</sequence>
<dbReference type="Proteomes" id="UP000764110">
    <property type="component" value="Unassembled WGS sequence"/>
</dbReference>
<dbReference type="AlphaFoldDB" id="A0A9P8M955"/>
<comment type="caution">
    <text evidence="2">The sequence shown here is derived from an EMBL/GenBank/DDBJ whole genome shotgun (WGS) entry which is preliminary data.</text>
</comment>
<organism evidence="2 3">
    <name type="scientific">Metarhizium humberi</name>
    <dbReference type="NCBI Taxonomy" id="2596975"/>
    <lineage>
        <taxon>Eukaryota</taxon>
        <taxon>Fungi</taxon>
        <taxon>Dikarya</taxon>
        <taxon>Ascomycota</taxon>
        <taxon>Pezizomycotina</taxon>
        <taxon>Sordariomycetes</taxon>
        <taxon>Hypocreomycetidae</taxon>
        <taxon>Hypocreales</taxon>
        <taxon>Clavicipitaceae</taxon>
        <taxon>Metarhizium</taxon>
    </lineage>
</organism>
<feature type="region of interest" description="Disordered" evidence="1">
    <location>
        <begin position="94"/>
        <end position="113"/>
    </location>
</feature>
<reference evidence="2 3" key="1">
    <citation type="submission" date="2020-07" db="EMBL/GenBank/DDBJ databases">
        <title>Metarhizium humberi genome.</title>
        <authorList>
            <person name="Lysoe E."/>
        </authorList>
    </citation>
    <scope>NUCLEOTIDE SEQUENCE [LARGE SCALE GENOMIC DNA]</scope>
    <source>
        <strain evidence="2 3">ESALQ1638</strain>
    </source>
</reference>
<keyword evidence="3" id="KW-1185">Reference proteome</keyword>
<gene>
    <name evidence="2" type="ORF">MHUMG1_07704</name>
</gene>
<name>A0A9P8M955_9HYPO</name>
<dbReference type="EMBL" id="JACEFI010000016">
    <property type="protein sequence ID" value="KAH0594355.1"/>
    <property type="molecule type" value="Genomic_DNA"/>
</dbReference>
<protein>
    <submittedName>
        <fullName evidence="2">Uncharacterized protein</fullName>
    </submittedName>
</protein>